<name>A0ABU2S9E3_9ACTN</name>
<protein>
    <recommendedName>
        <fullName evidence="3">PIN domain-containing protein</fullName>
    </recommendedName>
</protein>
<reference evidence="2" key="1">
    <citation type="submission" date="2023-07" db="EMBL/GenBank/DDBJ databases">
        <title>30 novel species of actinomycetes from the DSMZ collection.</title>
        <authorList>
            <person name="Nouioui I."/>
        </authorList>
    </citation>
    <scope>NUCLEOTIDE SEQUENCE [LARGE SCALE GENOMIC DNA]</scope>
    <source>
        <strain evidence="2">DSM 41886</strain>
    </source>
</reference>
<accession>A0ABU2S9E3</accession>
<sequence>MGQAVRGVHLIDLSSTVLARAMAYRTRRLGSLNAVHLASADPFRVELAHFITYDQELTRAAEDFGLPVWGPS</sequence>
<dbReference type="Proteomes" id="UP001183615">
    <property type="component" value="Unassembled WGS sequence"/>
</dbReference>
<dbReference type="RefSeq" id="WP_311619783.1">
    <property type="nucleotide sequence ID" value="NZ_JAVREV010000014.1"/>
</dbReference>
<organism evidence="1 2">
    <name type="scientific">Streptomyces johnsoniae</name>
    <dbReference type="NCBI Taxonomy" id="3075532"/>
    <lineage>
        <taxon>Bacteria</taxon>
        <taxon>Bacillati</taxon>
        <taxon>Actinomycetota</taxon>
        <taxon>Actinomycetes</taxon>
        <taxon>Kitasatosporales</taxon>
        <taxon>Streptomycetaceae</taxon>
        <taxon>Streptomyces</taxon>
    </lineage>
</organism>
<evidence type="ECO:0008006" key="3">
    <source>
        <dbReference type="Google" id="ProtNLM"/>
    </source>
</evidence>
<proteinExistence type="predicted"/>
<evidence type="ECO:0000313" key="2">
    <source>
        <dbReference type="Proteomes" id="UP001183615"/>
    </source>
</evidence>
<keyword evidence="2" id="KW-1185">Reference proteome</keyword>
<gene>
    <name evidence="1" type="ORF">RM779_23830</name>
</gene>
<comment type="caution">
    <text evidence="1">The sequence shown here is derived from an EMBL/GenBank/DDBJ whole genome shotgun (WGS) entry which is preliminary data.</text>
</comment>
<evidence type="ECO:0000313" key="1">
    <source>
        <dbReference type="EMBL" id="MDT0445602.1"/>
    </source>
</evidence>
<dbReference type="EMBL" id="JAVREV010000014">
    <property type="protein sequence ID" value="MDT0445602.1"/>
    <property type="molecule type" value="Genomic_DNA"/>
</dbReference>